<reference evidence="1 2" key="1">
    <citation type="submission" date="2020-08" db="EMBL/GenBank/DDBJ databases">
        <title>Genomic Encyclopedia of Type Strains, Phase IV (KMG-IV): sequencing the most valuable type-strain genomes for metagenomic binning, comparative biology and taxonomic classification.</title>
        <authorList>
            <person name="Goeker M."/>
        </authorList>
    </citation>
    <scope>NUCLEOTIDE SEQUENCE [LARGE SCALE GENOMIC DNA]</scope>
    <source>
        <strain evidence="1 2">DSM 5895</strain>
    </source>
</reference>
<organism evidence="1 2">
    <name type="scientific">Ancylobacter tetraedralis</name>
    <dbReference type="NCBI Taxonomy" id="217068"/>
    <lineage>
        <taxon>Bacteria</taxon>
        <taxon>Pseudomonadati</taxon>
        <taxon>Pseudomonadota</taxon>
        <taxon>Alphaproteobacteria</taxon>
        <taxon>Hyphomicrobiales</taxon>
        <taxon>Xanthobacteraceae</taxon>
        <taxon>Ancylobacter</taxon>
    </lineage>
</organism>
<evidence type="ECO:0000313" key="1">
    <source>
        <dbReference type="EMBL" id="MBB3771569.1"/>
    </source>
</evidence>
<dbReference type="RefSeq" id="WP_183189728.1">
    <property type="nucleotide sequence ID" value="NZ_JACICD010000003.1"/>
</dbReference>
<sequence length="77" mass="8579">MATPTCRTCIFWQPDVVQPLKGALGNSDGDCRRNSPRLRFPRHSEDAVSSAWPPTAADDWCGEHRPDFQGHLPMEAS</sequence>
<keyword evidence="2" id="KW-1185">Reference proteome</keyword>
<evidence type="ECO:0000313" key="2">
    <source>
        <dbReference type="Proteomes" id="UP000533469"/>
    </source>
</evidence>
<protein>
    <submittedName>
        <fullName evidence="1">Uncharacterized protein</fullName>
    </submittedName>
</protein>
<dbReference type="Proteomes" id="UP000533469">
    <property type="component" value="Unassembled WGS sequence"/>
</dbReference>
<dbReference type="AlphaFoldDB" id="A0A839ZA09"/>
<accession>A0A839ZA09</accession>
<comment type="caution">
    <text evidence="1">The sequence shown here is derived from an EMBL/GenBank/DDBJ whole genome shotgun (WGS) entry which is preliminary data.</text>
</comment>
<gene>
    <name evidence="1" type="ORF">FHS55_002168</name>
</gene>
<name>A0A839ZA09_9HYPH</name>
<proteinExistence type="predicted"/>
<dbReference type="EMBL" id="JACICD010000003">
    <property type="protein sequence ID" value="MBB3771569.1"/>
    <property type="molecule type" value="Genomic_DNA"/>
</dbReference>